<name>C4XPX2_SOLM1</name>
<dbReference type="CDD" id="cd09736">
    <property type="entry name" value="Csy2_I-F"/>
    <property type="match status" value="1"/>
</dbReference>
<keyword evidence="3" id="KW-1185">Reference proteome</keyword>
<sequence length="335" mass="38305">MTELPKYDGVLVLPRMMIQNVNCISSSFTWGFPSVTALMGFMWAMQRNCRDKEIMFEDVLFKGVGVVCHDLSPQVHKNNFIHTFNLTRNPLDHQGKTAPIVEEGRAHLNISLLLAYEGEAHDFPNKYRDAMLRIVRDALVAMRVAGGTILPPRYKSQEPRFIGLAEAENLRTQFVVERRRFLPGFALVSRDDLLAEHLLYLRGQDPDSSLLDAWLDLSRWNSRAEKQEEVVGDTGLAAGRVEWKREKREGWIVPIPVGYASISELYQAGEVLNARDASTPFRFVESVYSMGQWIGPHRLQEVGELLWFAHVDDQKGLYRCYNIYGDLRGAEKECE</sequence>
<reference evidence="2 3" key="1">
    <citation type="journal article" date="2009" name="Genome Res.">
        <title>Whole genome sequence of Desulfovibrio magneticus strain RS-1 revealed common gene clusters in magnetotactic bacteria.</title>
        <authorList>
            <person name="Nakazawa H."/>
            <person name="Arakaki A."/>
            <person name="Narita-Yamada S."/>
            <person name="Yashiro I."/>
            <person name="Jinno K."/>
            <person name="Aoki N."/>
            <person name="Tsuruyama A."/>
            <person name="Okamura Y."/>
            <person name="Tanikawa S."/>
            <person name="Fujita N."/>
            <person name="Takeyama H."/>
            <person name="Matsunaga T."/>
        </authorList>
    </citation>
    <scope>NUCLEOTIDE SEQUENCE [LARGE SCALE GENOMIC DNA]</scope>
    <source>
        <strain evidence="3">ATCC 700980 / DSM 13731 / RS-1</strain>
    </source>
</reference>
<dbReference type="RefSeq" id="WP_015862797.1">
    <property type="nucleotide sequence ID" value="NC_012796.1"/>
</dbReference>
<keyword evidence="1" id="KW-0472">Membrane</keyword>
<evidence type="ECO:0000313" key="2">
    <source>
        <dbReference type="EMBL" id="BAH77672.1"/>
    </source>
</evidence>
<evidence type="ECO:0008006" key="4">
    <source>
        <dbReference type="Google" id="ProtNLM"/>
    </source>
</evidence>
<keyword evidence="1" id="KW-0812">Transmembrane</keyword>
<evidence type="ECO:0000256" key="1">
    <source>
        <dbReference type="SAM" id="Phobius"/>
    </source>
</evidence>
<dbReference type="OrthoDB" id="1550641at2"/>
<keyword evidence="1" id="KW-1133">Transmembrane helix</keyword>
<accession>C4XPX2</accession>
<dbReference type="Proteomes" id="UP000009071">
    <property type="component" value="Chromosome"/>
</dbReference>
<proteinExistence type="predicted"/>
<dbReference type="STRING" id="573370.DMR_41810"/>
<feature type="transmembrane region" description="Helical" evidence="1">
    <location>
        <begin position="21"/>
        <end position="45"/>
    </location>
</feature>
<evidence type="ECO:0000313" key="3">
    <source>
        <dbReference type="Proteomes" id="UP000009071"/>
    </source>
</evidence>
<organism evidence="2 3">
    <name type="scientific">Solidesulfovibrio magneticus (strain ATCC 700980 / DSM 13731 / RS-1)</name>
    <name type="common">Desulfovibrio magneticus</name>
    <dbReference type="NCBI Taxonomy" id="573370"/>
    <lineage>
        <taxon>Bacteria</taxon>
        <taxon>Pseudomonadati</taxon>
        <taxon>Thermodesulfobacteriota</taxon>
        <taxon>Desulfovibrionia</taxon>
        <taxon>Desulfovibrionales</taxon>
        <taxon>Desulfovibrionaceae</taxon>
        <taxon>Solidesulfovibrio</taxon>
    </lineage>
</organism>
<dbReference type="eggNOG" id="ENOG502Z9HE">
    <property type="taxonomic scope" value="Bacteria"/>
</dbReference>
<dbReference type="NCBIfam" id="TIGR02565">
    <property type="entry name" value="cas_Csy2"/>
    <property type="match status" value="1"/>
</dbReference>
<gene>
    <name evidence="2" type="ordered locus">DMR_41810</name>
</gene>
<dbReference type="InterPro" id="IPR013398">
    <property type="entry name" value="CRISPR-assoc_prot_Csy2"/>
</dbReference>
<dbReference type="EMBL" id="AP010904">
    <property type="protein sequence ID" value="BAH77672.1"/>
    <property type="molecule type" value="Genomic_DNA"/>
</dbReference>
<dbReference type="KEGG" id="dma:DMR_41810"/>
<protein>
    <recommendedName>
        <fullName evidence="4">Type I-F CRISPR-associated protein Csy2</fullName>
    </recommendedName>
</protein>
<dbReference type="HOGENOM" id="CLU_073578_0_0_7"/>
<dbReference type="Pfam" id="PF09614">
    <property type="entry name" value="Cas_Csy2"/>
    <property type="match status" value="1"/>
</dbReference>
<dbReference type="AlphaFoldDB" id="C4XPX2"/>